<evidence type="ECO:0000256" key="1">
    <source>
        <dbReference type="ARBA" id="ARBA00004606"/>
    </source>
</evidence>
<name>A0A8T2X1S0_POPDE</name>
<keyword evidence="9" id="KW-1185">Reference proteome</keyword>
<evidence type="ECO:0000256" key="3">
    <source>
        <dbReference type="ARBA" id="ARBA00022857"/>
    </source>
</evidence>
<organism evidence="8 9">
    <name type="scientific">Populus deltoides</name>
    <name type="common">Eastern poplar</name>
    <name type="synonym">Eastern cottonwood</name>
    <dbReference type="NCBI Taxonomy" id="3696"/>
    <lineage>
        <taxon>Eukaryota</taxon>
        <taxon>Viridiplantae</taxon>
        <taxon>Streptophyta</taxon>
        <taxon>Embryophyta</taxon>
        <taxon>Tracheophyta</taxon>
        <taxon>Spermatophyta</taxon>
        <taxon>Magnoliopsida</taxon>
        <taxon>eudicotyledons</taxon>
        <taxon>Gunneridae</taxon>
        <taxon>Pentapetalae</taxon>
        <taxon>rosids</taxon>
        <taxon>fabids</taxon>
        <taxon>Malpighiales</taxon>
        <taxon>Salicaceae</taxon>
        <taxon>Saliceae</taxon>
        <taxon>Populus</taxon>
    </lineage>
</organism>
<dbReference type="GO" id="GO:0005829">
    <property type="term" value="C:cytosol"/>
    <property type="evidence" value="ECO:0007669"/>
    <property type="project" value="TreeGrafter"/>
</dbReference>
<dbReference type="SUPFAM" id="SSF51735">
    <property type="entry name" value="NAD(P)-binding Rossmann-fold domains"/>
    <property type="match status" value="1"/>
</dbReference>
<gene>
    <name evidence="8" type="ORF">H0E87_025614</name>
</gene>
<feature type="transmembrane region" description="Helical" evidence="7">
    <location>
        <begin position="6"/>
        <end position="29"/>
    </location>
</feature>
<evidence type="ECO:0000256" key="4">
    <source>
        <dbReference type="ARBA" id="ARBA00022968"/>
    </source>
</evidence>
<dbReference type="PANTHER" id="PTHR43391">
    <property type="entry name" value="RETINOL DEHYDROGENASE-RELATED"/>
    <property type="match status" value="1"/>
</dbReference>
<keyword evidence="3" id="KW-0521">NADP</keyword>
<dbReference type="InterPro" id="IPR020904">
    <property type="entry name" value="Sc_DH/Rdtase_CS"/>
</dbReference>
<dbReference type="InterPro" id="IPR002347">
    <property type="entry name" value="SDR_fam"/>
</dbReference>
<sequence>MDLIHKVLNIVLPPITLILLLLFFPYFLVSKFISRIKRSINSEKVAGKVVLITGASSGIGEYLAYEYARRGACLALSARREERLRAVADKARELGSPDVIVIATDISKIEFMCKVFHTSRCFTMTHRVYAIVDHLVNNAGVAHIDMFEDCKQISDFATIMNTNFWGSVYASHFAIPHLRKSKGRIVGISSIAGWCSVPRMSFYSASKAAITSFYETLRAEFGSDIRITIVTPGVVESEMTQGDFLSKGQMDFVLAESTERCAKAIVDSACRGDRILVAQSTKKSN</sequence>
<protein>
    <submittedName>
        <fullName evidence="8">Uncharacterized protein</fullName>
    </submittedName>
</protein>
<evidence type="ECO:0000256" key="5">
    <source>
        <dbReference type="ARBA" id="ARBA00023002"/>
    </source>
</evidence>
<dbReference type="AlphaFoldDB" id="A0A8T2X1S0"/>
<evidence type="ECO:0000256" key="2">
    <source>
        <dbReference type="ARBA" id="ARBA00006484"/>
    </source>
</evidence>
<dbReference type="PROSITE" id="PS00061">
    <property type="entry name" value="ADH_SHORT"/>
    <property type="match status" value="1"/>
</dbReference>
<comment type="similarity">
    <text evidence="2 6">Belongs to the short-chain dehydrogenases/reductases (SDR) family.</text>
</comment>
<dbReference type="PANTHER" id="PTHR43391:SF90">
    <property type="entry name" value="11-BETA-HYDROXYSTEROID DEHYDROGENASE-LIKE 4A-RELATED"/>
    <property type="match status" value="1"/>
</dbReference>
<evidence type="ECO:0000256" key="7">
    <source>
        <dbReference type="SAM" id="Phobius"/>
    </source>
</evidence>
<dbReference type="InterPro" id="IPR036291">
    <property type="entry name" value="NAD(P)-bd_dom_sf"/>
</dbReference>
<accession>A0A8T2X1S0</accession>
<reference evidence="8" key="1">
    <citation type="journal article" date="2021" name="J. Hered.">
        <title>Genome Assembly of Salicaceae Populus deltoides (Eastern Cottonwood) I-69 Based on Nanopore Sequencing and Hi-C Technologies.</title>
        <authorList>
            <person name="Bai S."/>
            <person name="Wu H."/>
            <person name="Zhang J."/>
            <person name="Pan Z."/>
            <person name="Zhao W."/>
            <person name="Li Z."/>
            <person name="Tong C."/>
        </authorList>
    </citation>
    <scope>NUCLEOTIDE SEQUENCE</scope>
    <source>
        <tissue evidence="8">Leaf</tissue>
    </source>
</reference>
<keyword evidence="7" id="KW-0472">Membrane</keyword>
<dbReference type="Pfam" id="PF00106">
    <property type="entry name" value="adh_short"/>
    <property type="match status" value="1"/>
</dbReference>
<keyword evidence="7" id="KW-1133">Transmembrane helix</keyword>
<evidence type="ECO:0000313" key="8">
    <source>
        <dbReference type="EMBL" id="KAH8486674.1"/>
    </source>
</evidence>
<keyword evidence="5" id="KW-0560">Oxidoreductase</keyword>
<comment type="subcellular location">
    <subcellularLocation>
        <location evidence="1">Membrane</location>
        <topology evidence="1">Single-pass type II membrane protein</topology>
    </subcellularLocation>
</comment>
<evidence type="ECO:0000313" key="9">
    <source>
        <dbReference type="Proteomes" id="UP000807159"/>
    </source>
</evidence>
<dbReference type="Proteomes" id="UP000807159">
    <property type="component" value="Chromosome 15"/>
</dbReference>
<proteinExistence type="inferred from homology"/>
<keyword evidence="4" id="KW-0735">Signal-anchor</keyword>
<dbReference type="Gene3D" id="3.40.50.720">
    <property type="entry name" value="NAD(P)-binding Rossmann-like Domain"/>
    <property type="match status" value="1"/>
</dbReference>
<dbReference type="PRINTS" id="PR00081">
    <property type="entry name" value="GDHRDH"/>
</dbReference>
<dbReference type="GO" id="GO:0016491">
    <property type="term" value="F:oxidoreductase activity"/>
    <property type="evidence" value="ECO:0007669"/>
    <property type="project" value="UniProtKB-KW"/>
</dbReference>
<keyword evidence="7" id="KW-0812">Transmembrane</keyword>
<evidence type="ECO:0000256" key="6">
    <source>
        <dbReference type="RuleBase" id="RU000363"/>
    </source>
</evidence>
<comment type="caution">
    <text evidence="8">The sequence shown here is derived from an EMBL/GenBank/DDBJ whole genome shotgun (WGS) entry which is preliminary data.</text>
</comment>
<dbReference type="PRINTS" id="PR00080">
    <property type="entry name" value="SDRFAMILY"/>
</dbReference>
<dbReference type="EMBL" id="JACEGQ020000015">
    <property type="protein sequence ID" value="KAH8486674.1"/>
    <property type="molecule type" value="Genomic_DNA"/>
</dbReference>
<dbReference type="GO" id="GO:0016020">
    <property type="term" value="C:membrane"/>
    <property type="evidence" value="ECO:0007669"/>
    <property type="project" value="UniProtKB-SubCell"/>
</dbReference>